<keyword evidence="2" id="KW-1185">Reference proteome</keyword>
<gene>
    <name evidence="1" type="ORF">C7445_103235</name>
</gene>
<dbReference type="EMBL" id="SORF01000003">
    <property type="protein sequence ID" value="TDY50189.1"/>
    <property type="molecule type" value="Genomic_DNA"/>
</dbReference>
<evidence type="ECO:0000313" key="2">
    <source>
        <dbReference type="Proteomes" id="UP000294581"/>
    </source>
</evidence>
<evidence type="ECO:0000313" key="1">
    <source>
        <dbReference type="EMBL" id="TDY50189.1"/>
    </source>
</evidence>
<name>A0A4R8LRG3_9BACL</name>
<protein>
    <submittedName>
        <fullName evidence="1">Uncharacterized protein</fullName>
    </submittedName>
</protein>
<accession>A0A4R8LRG3</accession>
<comment type="caution">
    <text evidence="1">The sequence shown here is derived from an EMBL/GenBank/DDBJ whole genome shotgun (WGS) entry which is preliminary data.</text>
</comment>
<proteinExistence type="predicted"/>
<reference evidence="1 2" key="1">
    <citation type="submission" date="2019-03" db="EMBL/GenBank/DDBJ databases">
        <title>Genomic Encyclopedia of Type Strains, Phase IV (KMG-IV): sequencing the most valuable type-strain genomes for metagenomic binning, comparative biology and taxonomic classification.</title>
        <authorList>
            <person name="Goeker M."/>
        </authorList>
    </citation>
    <scope>NUCLEOTIDE SEQUENCE [LARGE SCALE GENOMIC DNA]</scope>
    <source>
        <strain evidence="1 2">DSM 17974</strain>
    </source>
</reference>
<dbReference type="AlphaFoldDB" id="A0A4R8LRG3"/>
<dbReference type="Proteomes" id="UP000294581">
    <property type="component" value="Unassembled WGS sequence"/>
</dbReference>
<sequence>MVTAFVGCAKRNADVRWTIPIAKGELVHGYVWWIHALGSGVLDYLRIVLPPGTGCRRGCKQL</sequence>
<organism evidence="1 2">
    <name type="scientific">Alicyclobacillus sacchari</name>
    <dbReference type="NCBI Taxonomy" id="392010"/>
    <lineage>
        <taxon>Bacteria</taxon>
        <taxon>Bacillati</taxon>
        <taxon>Bacillota</taxon>
        <taxon>Bacilli</taxon>
        <taxon>Bacillales</taxon>
        <taxon>Alicyclobacillaceae</taxon>
        <taxon>Alicyclobacillus</taxon>
    </lineage>
</organism>